<keyword evidence="3" id="KW-0804">Transcription</keyword>
<dbReference type="PROSITE" id="PS01124">
    <property type="entry name" value="HTH_ARAC_FAMILY_2"/>
    <property type="match status" value="1"/>
</dbReference>
<feature type="domain" description="HTH araC/xylS-type" evidence="4">
    <location>
        <begin position="208"/>
        <end position="308"/>
    </location>
</feature>
<name>A0A517QYZ3_9PLAN</name>
<dbReference type="AlphaFoldDB" id="A0A517QYZ3"/>
<dbReference type="InterPro" id="IPR050204">
    <property type="entry name" value="AraC_XylS_family_regulators"/>
</dbReference>
<protein>
    <submittedName>
        <fullName evidence="5">Virulence regulon transcriptional activator VirF</fullName>
    </submittedName>
</protein>
<dbReference type="KEGG" id="svp:Pan189_12330"/>
<dbReference type="InterPro" id="IPR009057">
    <property type="entry name" value="Homeodomain-like_sf"/>
</dbReference>
<dbReference type="RefSeq" id="WP_145363037.1">
    <property type="nucleotide sequence ID" value="NZ_CP036268.1"/>
</dbReference>
<accession>A0A517QYZ3</accession>
<keyword evidence="1" id="KW-0805">Transcription regulation</keyword>
<reference evidence="5 6" key="1">
    <citation type="submission" date="2019-02" db="EMBL/GenBank/DDBJ databases">
        <title>Deep-cultivation of Planctomycetes and their phenomic and genomic characterization uncovers novel biology.</title>
        <authorList>
            <person name="Wiegand S."/>
            <person name="Jogler M."/>
            <person name="Boedeker C."/>
            <person name="Pinto D."/>
            <person name="Vollmers J."/>
            <person name="Rivas-Marin E."/>
            <person name="Kohn T."/>
            <person name="Peeters S.H."/>
            <person name="Heuer A."/>
            <person name="Rast P."/>
            <person name="Oberbeckmann S."/>
            <person name="Bunk B."/>
            <person name="Jeske O."/>
            <person name="Meyerdierks A."/>
            <person name="Storesund J.E."/>
            <person name="Kallscheuer N."/>
            <person name="Luecker S."/>
            <person name="Lage O.M."/>
            <person name="Pohl T."/>
            <person name="Merkel B.J."/>
            <person name="Hornburger P."/>
            <person name="Mueller R.-W."/>
            <person name="Bruemmer F."/>
            <person name="Labrenz M."/>
            <person name="Spormann A.M."/>
            <person name="Op den Camp H."/>
            <person name="Overmann J."/>
            <person name="Amann R."/>
            <person name="Jetten M.S.M."/>
            <person name="Mascher T."/>
            <person name="Medema M.H."/>
            <person name="Devos D.P."/>
            <person name="Kaster A.-K."/>
            <person name="Ovreas L."/>
            <person name="Rohde M."/>
            <person name="Galperin M.Y."/>
            <person name="Jogler C."/>
        </authorList>
    </citation>
    <scope>NUCLEOTIDE SEQUENCE [LARGE SCALE GENOMIC DNA]</scope>
    <source>
        <strain evidence="5 6">Pan189</strain>
    </source>
</reference>
<evidence type="ECO:0000259" key="4">
    <source>
        <dbReference type="PROSITE" id="PS01124"/>
    </source>
</evidence>
<dbReference type="GO" id="GO:0003700">
    <property type="term" value="F:DNA-binding transcription factor activity"/>
    <property type="evidence" value="ECO:0007669"/>
    <property type="project" value="InterPro"/>
</dbReference>
<proteinExistence type="predicted"/>
<dbReference type="InterPro" id="IPR018062">
    <property type="entry name" value="HTH_AraC-typ_CS"/>
</dbReference>
<dbReference type="SMART" id="SM00342">
    <property type="entry name" value="HTH_ARAC"/>
    <property type="match status" value="1"/>
</dbReference>
<sequence>MHSPFFFQKSFRDFDELAIESQAWNLDLRQFDRGSFRGEIFQVGTTRSLLSRARFGRQLVQAGSAPYGMRTFAFPSANTRDFEWRGRTVTNSDLLVFPVNGELQAVSDATFEVDTLSVSDEILDSVEMPEFGRSGESAVLRCDRTRLNAFRQRLKEIQRDIETQSDVVLLPSFQAEFDVMLAQGIASIASVGRVQLRGERSAGHRAVGRAVEFMAEHAHLAVTIPEVATAAGVSERALRYGFQERFGLSPKQYLQACRLNGVRKALVAGDSRVSIQDVAIRWGFWHMGQFAADYRRHFGELPSDTQARFAA</sequence>
<dbReference type="PROSITE" id="PS00041">
    <property type="entry name" value="HTH_ARAC_FAMILY_1"/>
    <property type="match status" value="1"/>
</dbReference>
<evidence type="ECO:0000256" key="1">
    <source>
        <dbReference type="ARBA" id="ARBA00023015"/>
    </source>
</evidence>
<dbReference type="Gene3D" id="1.10.10.60">
    <property type="entry name" value="Homeodomain-like"/>
    <property type="match status" value="1"/>
</dbReference>
<organism evidence="5 6">
    <name type="scientific">Stratiformator vulcanicus</name>
    <dbReference type="NCBI Taxonomy" id="2527980"/>
    <lineage>
        <taxon>Bacteria</taxon>
        <taxon>Pseudomonadati</taxon>
        <taxon>Planctomycetota</taxon>
        <taxon>Planctomycetia</taxon>
        <taxon>Planctomycetales</taxon>
        <taxon>Planctomycetaceae</taxon>
        <taxon>Stratiformator</taxon>
    </lineage>
</organism>
<dbReference type="EMBL" id="CP036268">
    <property type="protein sequence ID" value="QDT36869.1"/>
    <property type="molecule type" value="Genomic_DNA"/>
</dbReference>
<dbReference type="PANTHER" id="PTHR46796">
    <property type="entry name" value="HTH-TYPE TRANSCRIPTIONAL ACTIVATOR RHAS-RELATED"/>
    <property type="match status" value="1"/>
</dbReference>
<dbReference type="Pfam" id="PF12833">
    <property type="entry name" value="HTH_18"/>
    <property type="match status" value="1"/>
</dbReference>
<dbReference type="InterPro" id="IPR018060">
    <property type="entry name" value="HTH_AraC"/>
</dbReference>
<dbReference type="OrthoDB" id="6003540at2"/>
<evidence type="ECO:0000313" key="5">
    <source>
        <dbReference type="EMBL" id="QDT36869.1"/>
    </source>
</evidence>
<dbReference type="SUPFAM" id="SSF46689">
    <property type="entry name" value="Homeodomain-like"/>
    <property type="match status" value="2"/>
</dbReference>
<dbReference type="PANTHER" id="PTHR46796:SF12">
    <property type="entry name" value="HTH-TYPE DNA-BINDING TRANSCRIPTIONAL ACTIVATOR EUTR"/>
    <property type="match status" value="1"/>
</dbReference>
<gene>
    <name evidence="5" type="primary">virF</name>
    <name evidence="5" type="ORF">Pan189_12330</name>
</gene>
<evidence type="ECO:0000256" key="3">
    <source>
        <dbReference type="ARBA" id="ARBA00023163"/>
    </source>
</evidence>
<keyword evidence="2" id="KW-0238">DNA-binding</keyword>
<dbReference type="GO" id="GO:0043565">
    <property type="term" value="F:sequence-specific DNA binding"/>
    <property type="evidence" value="ECO:0007669"/>
    <property type="project" value="InterPro"/>
</dbReference>
<dbReference type="Proteomes" id="UP000317318">
    <property type="component" value="Chromosome"/>
</dbReference>
<evidence type="ECO:0000313" key="6">
    <source>
        <dbReference type="Proteomes" id="UP000317318"/>
    </source>
</evidence>
<evidence type="ECO:0000256" key="2">
    <source>
        <dbReference type="ARBA" id="ARBA00023125"/>
    </source>
</evidence>
<keyword evidence="6" id="KW-1185">Reference proteome</keyword>